<dbReference type="EMBL" id="BMCP01000002">
    <property type="protein sequence ID" value="GGE39419.1"/>
    <property type="molecule type" value="Genomic_DNA"/>
</dbReference>
<dbReference type="SUPFAM" id="SSF53335">
    <property type="entry name" value="S-adenosyl-L-methionine-dependent methyltransferases"/>
    <property type="match status" value="1"/>
</dbReference>
<accession>A0A8J2VRL3</accession>
<sequence>MAENYRFFRMRMRLLKQGRAPYRAVVRSTIDLETAFLRLTGRNLREARIYEIGYGQRPMRLLALQSLGYDARGVDLDPPVIRGSMSEFRSIARAGGSRRLVKSAVRHFLFDRAERRHLDKALREAGAQLRIDIRRLDVGNAAEMEIPEGSIDLIYSDNVFEHLPPDVMEILCARMAKWLSPQGVALVMPDVFSGIAGGHLTEWYADFLSDRYQRRTEPWEHLRKRRARADCYLNEFRLEYYRRLFRRHFHIAEEWNVEEGLGGEFLTDEIRQELSEYDVEELLLGRYRFALKARLPHVACPALQPDDQAHWKL</sequence>
<keyword evidence="2" id="KW-1185">Reference proteome</keyword>
<dbReference type="AlphaFoldDB" id="A0A8J2VRL3"/>
<evidence type="ECO:0000313" key="1">
    <source>
        <dbReference type="EMBL" id="GGE39419.1"/>
    </source>
</evidence>
<reference evidence="1" key="1">
    <citation type="journal article" date="2014" name="Int. J. Syst. Evol. Microbiol.">
        <title>Complete genome sequence of Corynebacterium casei LMG S-19264T (=DSM 44701T), isolated from a smear-ripened cheese.</title>
        <authorList>
            <consortium name="US DOE Joint Genome Institute (JGI-PGF)"/>
            <person name="Walter F."/>
            <person name="Albersmeier A."/>
            <person name="Kalinowski J."/>
            <person name="Ruckert C."/>
        </authorList>
    </citation>
    <scope>NUCLEOTIDE SEQUENCE</scope>
    <source>
        <strain evidence="1">CCM 7684</strain>
    </source>
</reference>
<comment type="caution">
    <text evidence="1">The sequence shown here is derived from an EMBL/GenBank/DDBJ whole genome shotgun (WGS) entry which is preliminary data.</text>
</comment>
<organism evidence="1 2">
    <name type="scientific">Agaricicola taiwanensis</name>
    <dbReference type="NCBI Taxonomy" id="591372"/>
    <lineage>
        <taxon>Bacteria</taxon>
        <taxon>Pseudomonadati</taxon>
        <taxon>Pseudomonadota</taxon>
        <taxon>Alphaproteobacteria</taxon>
        <taxon>Rhodobacterales</taxon>
        <taxon>Paracoccaceae</taxon>
        <taxon>Agaricicola</taxon>
    </lineage>
</organism>
<proteinExistence type="predicted"/>
<protein>
    <recommendedName>
        <fullName evidence="3">Class I SAM-dependent methyltransferase</fullName>
    </recommendedName>
</protein>
<dbReference type="Proteomes" id="UP000602745">
    <property type="component" value="Unassembled WGS sequence"/>
</dbReference>
<evidence type="ECO:0008006" key="3">
    <source>
        <dbReference type="Google" id="ProtNLM"/>
    </source>
</evidence>
<evidence type="ECO:0000313" key="2">
    <source>
        <dbReference type="Proteomes" id="UP000602745"/>
    </source>
</evidence>
<reference evidence="1" key="2">
    <citation type="submission" date="2020-09" db="EMBL/GenBank/DDBJ databases">
        <authorList>
            <person name="Sun Q."/>
            <person name="Sedlacek I."/>
        </authorList>
    </citation>
    <scope>NUCLEOTIDE SEQUENCE</scope>
    <source>
        <strain evidence="1">CCM 7684</strain>
    </source>
</reference>
<dbReference type="Pfam" id="PF13489">
    <property type="entry name" value="Methyltransf_23"/>
    <property type="match status" value="1"/>
</dbReference>
<dbReference type="InterPro" id="IPR029063">
    <property type="entry name" value="SAM-dependent_MTases_sf"/>
</dbReference>
<gene>
    <name evidence="1" type="ORF">GCM10007276_15940</name>
</gene>
<name>A0A8J2VRL3_9RHOB</name>
<dbReference type="Gene3D" id="3.40.50.150">
    <property type="entry name" value="Vaccinia Virus protein VP39"/>
    <property type="match status" value="1"/>
</dbReference>